<dbReference type="GO" id="GO:0004252">
    <property type="term" value="F:serine-type endopeptidase activity"/>
    <property type="evidence" value="ECO:0007669"/>
    <property type="project" value="InterPro"/>
</dbReference>
<dbReference type="InterPro" id="IPR009003">
    <property type="entry name" value="Peptidase_S1_PA"/>
</dbReference>
<dbReference type="GO" id="GO:0006508">
    <property type="term" value="P:proteolysis"/>
    <property type="evidence" value="ECO:0007669"/>
    <property type="project" value="UniProtKB-KW"/>
</dbReference>
<accession>A0A840RJI4</accession>
<feature type="chain" id="PRO_5032657773" evidence="2">
    <location>
        <begin position="21"/>
        <end position="263"/>
    </location>
</feature>
<dbReference type="AlphaFoldDB" id="A0A840RJI4"/>
<evidence type="ECO:0000259" key="3">
    <source>
        <dbReference type="Pfam" id="PF00089"/>
    </source>
</evidence>
<evidence type="ECO:0000256" key="2">
    <source>
        <dbReference type="SAM" id="SignalP"/>
    </source>
</evidence>
<dbReference type="EC" id="3.4.21.-" evidence="4"/>
<feature type="signal peptide" evidence="2">
    <location>
        <begin position="1"/>
        <end position="20"/>
    </location>
</feature>
<dbReference type="SUPFAM" id="SSF50494">
    <property type="entry name" value="Trypsin-like serine proteases"/>
    <property type="match status" value="1"/>
</dbReference>
<comment type="caution">
    <text evidence="4">The sequence shown here is derived from an EMBL/GenBank/DDBJ whole genome shotgun (WGS) entry which is preliminary data.</text>
</comment>
<dbReference type="InterPro" id="IPR050966">
    <property type="entry name" value="Glutamyl_endopeptidase"/>
</dbReference>
<protein>
    <submittedName>
        <fullName evidence="4">Protease YdgD</fullName>
        <ecNumber evidence="4">3.4.21.-</ecNumber>
    </submittedName>
</protein>
<evidence type="ECO:0000256" key="1">
    <source>
        <dbReference type="ARBA" id="ARBA00022729"/>
    </source>
</evidence>
<dbReference type="RefSeq" id="WP_184101993.1">
    <property type="nucleotide sequence ID" value="NZ_JACHHN010000006.1"/>
</dbReference>
<evidence type="ECO:0000313" key="4">
    <source>
        <dbReference type="EMBL" id="MBB5192321.1"/>
    </source>
</evidence>
<keyword evidence="4" id="KW-0378">Hydrolase</keyword>
<dbReference type="InterPro" id="IPR001314">
    <property type="entry name" value="Peptidase_S1A"/>
</dbReference>
<feature type="domain" description="Peptidase S1" evidence="3">
    <location>
        <begin position="58"/>
        <end position="238"/>
    </location>
</feature>
<gene>
    <name evidence="4" type="ORF">HNQ50_003062</name>
</gene>
<dbReference type="InterPro" id="IPR043504">
    <property type="entry name" value="Peptidase_S1_PA_chymotrypsin"/>
</dbReference>
<dbReference type="InterPro" id="IPR001254">
    <property type="entry name" value="Trypsin_dom"/>
</dbReference>
<keyword evidence="4" id="KW-0645">Protease</keyword>
<evidence type="ECO:0000313" key="5">
    <source>
        <dbReference type="Proteomes" id="UP000543030"/>
    </source>
</evidence>
<reference evidence="4 5" key="1">
    <citation type="submission" date="2020-08" db="EMBL/GenBank/DDBJ databases">
        <title>Genomic Encyclopedia of Type Strains, Phase IV (KMG-IV): sequencing the most valuable type-strain genomes for metagenomic binning, comparative biology and taxonomic classification.</title>
        <authorList>
            <person name="Goeker M."/>
        </authorList>
    </citation>
    <scope>NUCLEOTIDE SEQUENCE [LARGE SCALE GENOMIC DNA]</scope>
    <source>
        <strain evidence="4 5">DSM 18233</strain>
    </source>
</reference>
<sequence>MKRFFFALALLLASLQAAHAAPSEAAQHKIMFFGHDDRVIVRTPFAPMYAAIGVMRTHRQYDCTATLISPDTAVTAAHCFWMAGKTMDQGEWFMTAYDNGQYTAKYRVVSQIFNPQFKAGLDRRSDGVYITKKARQYDIAIIRVKLVEGDAPKPMRMFTGTRSQLQQVLARARNVVSQAGYPEDQDDIMAAHLHCKITALSPDNTVFHRCDTLEGDSGSPLWVDTAAGPMLVAVQSSAPPYEARNDVDNIGVTTLQLPELAGR</sequence>
<dbReference type="PANTHER" id="PTHR15462">
    <property type="entry name" value="SERINE PROTEASE"/>
    <property type="match status" value="1"/>
</dbReference>
<dbReference type="InterPro" id="IPR018114">
    <property type="entry name" value="TRYPSIN_HIS"/>
</dbReference>
<name>A0A840RJI4_9NEIS</name>
<dbReference type="Pfam" id="PF00089">
    <property type="entry name" value="Trypsin"/>
    <property type="match status" value="1"/>
</dbReference>
<dbReference type="Gene3D" id="2.40.10.10">
    <property type="entry name" value="Trypsin-like serine proteases"/>
    <property type="match status" value="2"/>
</dbReference>
<dbReference type="PROSITE" id="PS00134">
    <property type="entry name" value="TRYPSIN_HIS"/>
    <property type="match status" value="1"/>
</dbReference>
<dbReference type="PRINTS" id="PR00722">
    <property type="entry name" value="CHYMOTRYPSIN"/>
</dbReference>
<dbReference type="EMBL" id="JACHHN010000006">
    <property type="protein sequence ID" value="MBB5192321.1"/>
    <property type="molecule type" value="Genomic_DNA"/>
</dbReference>
<dbReference type="PANTHER" id="PTHR15462:SF8">
    <property type="entry name" value="SERINE PROTEASE"/>
    <property type="match status" value="1"/>
</dbReference>
<keyword evidence="1 2" id="KW-0732">Signal</keyword>
<dbReference type="Proteomes" id="UP000543030">
    <property type="component" value="Unassembled WGS sequence"/>
</dbReference>
<keyword evidence="5" id="KW-1185">Reference proteome</keyword>
<organism evidence="4 5">
    <name type="scientific">Silvimonas terrae</name>
    <dbReference type="NCBI Taxonomy" id="300266"/>
    <lineage>
        <taxon>Bacteria</taxon>
        <taxon>Pseudomonadati</taxon>
        <taxon>Pseudomonadota</taxon>
        <taxon>Betaproteobacteria</taxon>
        <taxon>Neisseriales</taxon>
        <taxon>Chitinibacteraceae</taxon>
        <taxon>Silvimonas</taxon>
    </lineage>
</organism>
<proteinExistence type="predicted"/>